<dbReference type="Pfam" id="PF00295">
    <property type="entry name" value="Glyco_hydro_28"/>
    <property type="match status" value="1"/>
</dbReference>
<keyword evidence="5 8" id="KW-0378">Hydrolase</keyword>
<evidence type="ECO:0000313" key="11">
    <source>
        <dbReference type="Proteomes" id="UP001472677"/>
    </source>
</evidence>
<evidence type="ECO:0000313" key="10">
    <source>
        <dbReference type="EMBL" id="KAK8524915.1"/>
    </source>
</evidence>
<evidence type="ECO:0000256" key="4">
    <source>
        <dbReference type="ARBA" id="ARBA00022525"/>
    </source>
</evidence>
<evidence type="ECO:0000256" key="3">
    <source>
        <dbReference type="ARBA" id="ARBA00022512"/>
    </source>
</evidence>
<dbReference type="SUPFAM" id="SSF51126">
    <property type="entry name" value="Pectin lyase-like"/>
    <property type="match status" value="1"/>
</dbReference>
<accession>A0ABR2CX27</accession>
<dbReference type="Gene3D" id="2.160.20.10">
    <property type="entry name" value="Single-stranded right-handed beta-helix, Pectin lyase-like"/>
    <property type="match status" value="2"/>
</dbReference>
<evidence type="ECO:0000256" key="5">
    <source>
        <dbReference type="ARBA" id="ARBA00022801"/>
    </source>
</evidence>
<keyword evidence="3" id="KW-0134">Cell wall</keyword>
<feature type="signal peptide" evidence="9">
    <location>
        <begin position="1"/>
        <end position="24"/>
    </location>
</feature>
<gene>
    <name evidence="10" type="ORF">V6N12_029766</name>
</gene>
<feature type="chain" id="PRO_5045712756" description="Polygalacturonase" evidence="9">
    <location>
        <begin position="25"/>
        <end position="228"/>
    </location>
</feature>
<dbReference type="Proteomes" id="UP001472677">
    <property type="component" value="Unassembled WGS sequence"/>
</dbReference>
<sequence length="228" mass="24377">MAMGSLKMLMMLLLLIESTIFTESSHGSKQKKADGYGDNVFNVISFGAIGDGTTDDSKGFKQAWDVACNSSAAASSPTVLVPQGKAFLLQPLTFNGKSCSTSNHITFQALLSFGLIGFVIADSNNVEMKGIRLEDSPKMHISFERSSLVHANNLTIRAPDSSPNTDGIHIQHSTNVSIHNSIIQTGDDCVSIGNGAKYINITNIKCGPGHGIRVEPNLPCLQKHDSNL</sequence>
<keyword evidence="4" id="KW-0964">Secreted</keyword>
<comment type="similarity">
    <text evidence="2 8">Belongs to the glycosyl hydrolase 28 family.</text>
</comment>
<dbReference type="EMBL" id="JBBPBM010000041">
    <property type="protein sequence ID" value="KAK8524915.1"/>
    <property type="molecule type" value="Genomic_DNA"/>
</dbReference>
<dbReference type="InterPro" id="IPR012334">
    <property type="entry name" value="Pectin_lyas_fold"/>
</dbReference>
<evidence type="ECO:0000256" key="1">
    <source>
        <dbReference type="ARBA" id="ARBA00004191"/>
    </source>
</evidence>
<keyword evidence="11" id="KW-1185">Reference proteome</keyword>
<protein>
    <recommendedName>
        <fullName evidence="12">Polygalacturonase</fullName>
    </recommendedName>
</protein>
<comment type="caution">
    <text evidence="10">The sequence shown here is derived from an EMBL/GenBank/DDBJ whole genome shotgun (WGS) entry which is preliminary data.</text>
</comment>
<dbReference type="PANTHER" id="PTHR31375">
    <property type="match status" value="1"/>
</dbReference>
<proteinExistence type="inferred from homology"/>
<name>A0ABR2CX27_9ROSI</name>
<organism evidence="10 11">
    <name type="scientific">Hibiscus sabdariffa</name>
    <name type="common">roselle</name>
    <dbReference type="NCBI Taxonomy" id="183260"/>
    <lineage>
        <taxon>Eukaryota</taxon>
        <taxon>Viridiplantae</taxon>
        <taxon>Streptophyta</taxon>
        <taxon>Embryophyta</taxon>
        <taxon>Tracheophyta</taxon>
        <taxon>Spermatophyta</taxon>
        <taxon>Magnoliopsida</taxon>
        <taxon>eudicotyledons</taxon>
        <taxon>Gunneridae</taxon>
        <taxon>Pentapetalae</taxon>
        <taxon>rosids</taxon>
        <taxon>malvids</taxon>
        <taxon>Malvales</taxon>
        <taxon>Malvaceae</taxon>
        <taxon>Malvoideae</taxon>
        <taxon>Hibiscus</taxon>
    </lineage>
</organism>
<evidence type="ECO:0008006" key="12">
    <source>
        <dbReference type="Google" id="ProtNLM"/>
    </source>
</evidence>
<evidence type="ECO:0000256" key="2">
    <source>
        <dbReference type="ARBA" id="ARBA00008834"/>
    </source>
</evidence>
<comment type="subcellular location">
    <subcellularLocation>
        <location evidence="1">Secreted</location>
        <location evidence="1">Cell wall</location>
    </subcellularLocation>
</comment>
<keyword evidence="7" id="KW-0961">Cell wall biogenesis/degradation</keyword>
<evidence type="ECO:0000256" key="7">
    <source>
        <dbReference type="ARBA" id="ARBA00023316"/>
    </source>
</evidence>
<evidence type="ECO:0000256" key="9">
    <source>
        <dbReference type="SAM" id="SignalP"/>
    </source>
</evidence>
<dbReference type="InterPro" id="IPR000743">
    <property type="entry name" value="Glyco_hydro_28"/>
</dbReference>
<evidence type="ECO:0000256" key="8">
    <source>
        <dbReference type="RuleBase" id="RU361169"/>
    </source>
</evidence>
<reference evidence="10 11" key="1">
    <citation type="journal article" date="2024" name="G3 (Bethesda)">
        <title>Genome assembly of Hibiscus sabdariffa L. provides insights into metabolisms of medicinal natural products.</title>
        <authorList>
            <person name="Kim T."/>
        </authorList>
    </citation>
    <scope>NUCLEOTIDE SEQUENCE [LARGE SCALE GENOMIC DNA]</scope>
    <source>
        <strain evidence="10">TK-2024</strain>
        <tissue evidence="10">Old leaves</tissue>
    </source>
</reference>
<evidence type="ECO:0000256" key="6">
    <source>
        <dbReference type="ARBA" id="ARBA00023295"/>
    </source>
</evidence>
<keyword evidence="9" id="KW-0732">Signal</keyword>
<dbReference type="InterPro" id="IPR011050">
    <property type="entry name" value="Pectin_lyase_fold/virulence"/>
</dbReference>
<keyword evidence="6 8" id="KW-0326">Glycosidase</keyword>